<dbReference type="GO" id="GO:0005737">
    <property type="term" value="C:cytoplasm"/>
    <property type="evidence" value="ECO:0007669"/>
    <property type="project" value="TreeGrafter"/>
</dbReference>
<dbReference type="CDD" id="cd05930">
    <property type="entry name" value="A_NRPS"/>
    <property type="match status" value="1"/>
</dbReference>
<dbReference type="SUPFAM" id="SSF52777">
    <property type="entry name" value="CoA-dependent acyltransferases"/>
    <property type="match status" value="4"/>
</dbReference>
<gene>
    <name evidence="8" type="primary">tycC_5</name>
    <name evidence="8" type="ORF">ENSA5_54020</name>
</gene>
<feature type="region of interest" description="Disordered" evidence="5">
    <location>
        <begin position="2096"/>
        <end position="2122"/>
    </location>
</feature>
<dbReference type="PROSITE" id="PS00455">
    <property type="entry name" value="AMP_BINDING"/>
    <property type="match status" value="1"/>
</dbReference>
<dbReference type="CDD" id="cd00833">
    <property type="entry name" value="PKS"/>
    <property type="match status" value="1"/>
</dbReference>
<reference evidence="8 9" key="1">
    <citation type="submission" date="2018-03" db="EMBL/GenBank/DDBJ databases">
        <title>Draft Genome Sequences of the Obligatory Marine Myxobacteria Enhygromyxa salina SWB005.</title>
        <authorList>
            <person name="Poehlein A."/>
            <person name="Moghaddam J.A."/>
            <person name="Harms H."/>
            <person name="Alanjari M."/>
            <person name="Koenig G.M."/>
            <person name="Daniel R."/>
            <person name="Schaeberle T.F."/>
        </authorList>
    </citation>
    <scope>NUCLEOTIDE SEQUENCE [LARGE SCALE GENOMIC DNA]</scope>
    <source>
        <strain evidence="8 9">SWB005</strain>
    </source>
</reference>
<dbReference type="SUPFAM" id="SSF53901">
    <property type="entry name" value="Thiolase-like"/>
    <property type="match status" value="1"/>
</dbReference>
<keyword evidence="3" id="KW-0597">Phosphoprotein</keyword>
<dbReference type="GO" id="GO:0016746">
    <property type="term" value="F:acyltransferase activity"/>
    <property type="evidence" value="ECO:0007669"/>
    <property type="project" value="InterPro"/>
</dbReference>
<sequence length="2520" mass="272096">MDEPSTEHDIAIVGMAGRFPGAVDIDALWRNLSAGVNSIVPVSDEVLWAAGVPEEMLRDPAYVKVSAQFDDVELFDANFFGYTPAEAARMDPQARVFLELAWAAFEHAGLDPARSPGPVGVFAGSASNGYYVRHLVDNGIGLDSDYQVYYANQDDFLTTAIAYKLDLRGPAVTVQTFCSTALVATHMACQSILDGECDVALAGGVAISLPRRGGYLHWPGGISSSDGKVRPFDARADGTVFSSAAGAVVLMRLDDALRDGFLVHAVIRGTAINNDGALKAGYSSPSLEGQAAVIVEAMAAADVSPDSIGFVEAHGTGTNIGDPIEVAALTRAYRTQTARRGYCRLGSLKGNIGHANAAAGAAALIKATLALEREQIPPTINFERANPIIDLPSTPFVVNVEGEPWPRGSAPRRAGVSSLGFGGTNAHVILEEAPALEPARPSRAHVLLVVSARTEAALRTRCEQLAEHLERHPELELDDVGWTLQVGRRAMSYRAAIVVSSRAEAIEALRAGPRIVRCESRTSAPALPTELEARLRAVGEAWSAGAEFDWAELAGPGRRRVPLPSYPFERARYWIDTPIARRRQRRPLSEWFHRDAWRQARAPAGRGARWLVLGAEDQPGLVASLRAAGQACRIAGRVEALELDEGEGLLDLRGLDEFRPARVLEVGRALGRSPARVVFVTRSAVAISQSERLDPLARAALALSTVLSRERPELDVRVIDAVASRFAGAGALAAELAAGEEPRVALRGRQRWIPAPLELEPPQAAELAERSWWVIGASSVATRLARHLLERGCGVAVTGVELDGCASVELDLAQVQAAIGTPDGVVLADAPRGLATFAPLFEPGLAVTTELPEADDLAQLEQLAAIEQLARACPRRLVLSSLVGWVGGYGFGRSATASAFAEAWARDKGWASAALDVCAADLGREHQPAAIRVEEERELFDCLLALEPDEHVLVSTTELLGRLRHVEVRDRRLGSTSQLQPRPELDTPYLAPRDDEERMLARIWSELFELERVGVHDDFFELGGHSLLVTQLAVRVRVRAAIELSVVELFEHPTVAAQAERLRARASSEREGQLAERVANMQIPPRPADQPTPLSFSQQRLWFIDQLEGGTAVYNEPRTLLLDGPLDVAKLEAALTTLVARHEILRTSLGSRAGVAHQQVHPPWVVELDLDDVSAAPDPAQALAARVDAELERVFDLERAPLWRAVLVQLGPRRHALVRTHHHAITDGWSTEVFNRELFTLYAAACAGEPASLAPLTLQYGDYAAWQRRLFGAERARAELDYWREALADLPLEPVLSTDHPRAGGRQFVGGSLDFRYDPALTDAVQAFARREGATLFAVLLAAFGVLLGRLGDRRDVPIGTPVANRTRAELEGLVGLFVNTLVTRVRLDGAPTFRELVGRVSAMSVAAFAHQELPFEHVVDAVAPTRDLSRSALFQVMFVVHKPAVERFEVAGLEVSRVEPRRRPSRFDLSLIVEPTERGLKCRFDYAAELFEAATIEAYAEQLGVLLRAALAEPELEIDALPLLGEAGRERLAAWNPPTRASTGPLIHERVAALARVDPDRVALVDAERRWSYRELHEASNGLAWRLHDEQPGDRAPVAVLAVRAGATIVAMLAAFTAGRPFVPIDPKLPEARVRQLMTLAGADRLVEADASAAPRPDPPPPVADLSDVAYIIFTSGSTGTPKGVAVEHLQLCSYIDGAIERLALEPGRAHAVVSSLAADLGHTSIFAALSTGGTLHVFSLVEVTDPQAFAARMQGVDYLKIVPSHLAALLGPDPSAALPRRGLVIGGEAASVDWLRERVLPHASCRVDNHYGPTEATVGVLTHHIDRAASRIPLGLPLPGARVEVLDASGGPCGVGGVGEICVSGPQVARGYLASATSTGGFVPDPRDGGRMYRTGDRGRRRADGRIEFLGRIDDQTKIAGYRVEPGELRALLVAHPEVDDAAVIVRARGDGERQLLAYAVAPSASSDALIRYLEERLPPALVPRAVVLLERLPLTANGKLDRKALPEPEPEPRAAAVAGSARTELEARILAAWSEVLERPLAATDNFFAMGGDSFATLRVVARLQRDGLQVSARAIFRHQTVRSLAAALGPGTDAAVAPRPRAERQRLSPRQARIRAAGERPGERAAWNRLLVLEHIRGPLVPEDLGASLQVVVARHEALRTAFPDGEQRVETSARVPWTRARLRASADVLGSLAEPLAELLETPMTLDEAPLLRAALFELGDDEHVFALVGHELVTDVTSAGIIWHELCRIYAGEQLPPPRLHFLDALHWRNEQPGPSLARWREVLLPPPARLALPGAGSEPQDFRGHRARFSIPREASEALSARAQSLGVTRFAVLLATLASMVSAWTGQDDIVVGVPFTGRVHPSLAGVVGPLVNPLPIRLRVSADFDTLARASSAELYRAVSEEVAFEVLLAELDIEPEPSHSPLFQILLTHQGELPEHAHLPGCAGAPLFPAGYSARYDLTVALWEKNDETLGFVAGPCHRFTLQQLETTAHRLVETILAKCQAGIPNSTFT</sequence>
<protein>
    <submittedName>
        <fullName evidence="8">Tyrocidine synthase 3</fullName>
    </submittedName>
</protein>
<dbReference type="InterPro" id="IPR020841">
    <property type="entry name" value="PKS_Beta-ketoAc_synthase_dom"/>
</dbReference>
<dbReference type="Pfam" id="PF02801">
    <property type="entry name" value="Ketoacyl-synt_C"/>
    <property type="match status" value="1"/>
</dbReference>
<dbReference type="RefSeq" id="WP_181198192.1">
    <property type="nucleotide sequence ID" value="NZ_PVNK01000234.1"/>
</dbReference>
<feature type="domain" description="Ketosynthase family 3 (KS3)" evidence="7">
    <location>
        <begin position="7"/>
        <end position="432"/>
    </location>
</feature>
<evidence type="ECO:0000259" key="7">
    <source>
        <dbReference type="PROSITE" id="PS52004"/>
    </source>
</evidence>
<dbReference type="PANTHER" id="PTHR45527:SF1">
    <property type="entry name" value="FATTY ACID SYNTHASE"/>
    <property type="match status" value="1"/>
</dbReference>
<dbReference type="InterPro" id="IPR023213">
    <property type="entry name" value="CAT-like_dom_sf"/>
</dbReference>
<evidence type="ECO:0000259" key="6">
    <source>
        <dbReference type="PROSITE" id="PS50075"/>
    </source>
</evidence>
<evidence type="ECO:0000256" key="4">
    <source>
        <dbReference type="ARBA" id="ARBA00022679"/>
    </source>
</evidence>
<dbReference type="InterPro" id="IPR025110">
    <property type="entry name" value="AMP-bd_C"/>
</dbReference>
<dbReference type="PANTHER" id="PTHR45527">
    <property type="entry name" value="NONRIBOSOMAL PEPTIDE SYNTHETASE"/>
    <property type="match status" value="1"/>
</dbReference>
<dbReference type="InterPro" id="IPR014031">
    <property type="entry name" value="Ketoacyl_synth_C"/>
</dbReference>
<dbReference type="SMART" id="SM00825">
    <property type="entry name" value="PKS_KS"/>
    <property type="match status" value="1"/>
</dbReference>
<keyword evidence="4" id="KW-0808">Transferase</keyword>
<evidence type="ECO:0000313" key="9">
    <source>
        <dbReference type="Proteomes" id="UP000237968"/>
    </source>
</evidence>
<dbReference type="EMBL" id="PVNK01000234">
    <property type="protein sequence ID" value="PRP91642.1"/>
    <property type="molecule type" value="Genomic_DNA"/>
</dbReference>
<dbReference type="SUPFAM" id="SSF47336">
    <property type="entry name" value="ACP-like"/>
    <property type="match status" value="2"/>
</dbReference>
<dbReference type="Gene3D" id="3.40.47.10">
    <property type="match status" value="1"/>
</dbReference>
<dbReference type="SUPFAM" id="SSF56801">
    <property type="entry name" value="Acetyl-CoA synthetase-like"/>
    <property type="match status" value="1"/>
</dbReference>
<feature type="domain" description="Carrier" evidence="6">
    <location>
        <begin position="2023"/>
        <end position="2096"/>
    </location>
</feature>
<dbReference type="InterPro" id="IPR014030">
    <property type="entry name" value="Ketoacyl_synth_N"/>
</dbReference>
<dbReference type="Gene3D" id="1.10.1200.10">
    <property type="entry name" value="ACP-like"/>
    <property type="match status" value="2"/>
</dbReference>
<dbReference type="Gene3D" id="3.30.559.10">
    <property type="entry name" value="Chloramphenicol acetyltransferase-like domain"/>
    <property type="match status" value="2"/>
</dbReference>
<dbReference type="InterPro" id="IPR016039">
    <property type="entry name" value="Thiolase-like"/>
</dbReference>
<dbReference type="Gene3D" id="1.10.1240.100">
    <property type="match status" value="1"/>
</dbReference>
<dbReference type="Pfam" id="PF00550">
    <property type="entry name" value="PP-binding"/>
    <property type="match status" value="2"/>
</dbReference>
<dbReference type="PROSITE" id="PS50075">
    <property type="entry name" value="CARRIER"/>
    <property type="match status" value="2"/>
</dbReference>
<feature type="domain" description="Carrier" evidence="6">
    <location>
        <begin position="991"/>
        <end position="1066"/>
    </location>
</feature>
<dbReference type="InterPro" id="IPR020806">
    <property type="entry name" value="PKS_PP-bd"/>
</dbReference>
<dbReference type="InterPro" id="IPR020845">
    <property type="entry name" value="AMP-binding_CS"/>
</dbReference>
<organism evidence="8 9">
    <name type="scientific">Enhygromyxa salina</name>
    <dbReference type="NCBI Taxonomy" id="215803"/>
    <lineage>
        <taxon>Bacteria</taxon>
        <taxon>Pseudomonadati</taxon>
        <taxon>Myxococcota</taxon>
        <taxon>Polyangia</taxon>
        <taxon>Nannocystales</taxon>
        <taxon>Nannocystaceae</taxon>
        <taxon>Enhygromyxa</taxon>
    </lineage>
</organism>
<dbReference type="Pfam" id="PF13193">
    <property type="entry name" value="AMP-binding_C"/>
    <property type="match status" value="1"/>
</dbReference>
<accession>A0A2S9XFK7</accession>
<comment type="cofactor">
    <cofactor evidence="1">
        <name>pantetheine 4'-phosphate</name>
        <dbReference type="ChEBI" id="CHEBI:47942"/>
    </cofactor>
</comment>
<evidence type="ECO:0000256" key="2">
    <source>
        <dbReference type="ARBA" id="ARBA00022450"/>
    </source>
</evidence>
<dbReference type="Gene3D" id="3.30.559.30">
    <property type="entry name" value="Nonribosomal peptide synthetase, condensation domain"/>
    <property type="match status" value="2"/>
</dbReference>
<dbReference type="Proteomes" id="UP000237968">
    <property type="component" value="Unassembled WGS sequence"/>
</dbReference>
<evidence type="ECO:0000256" key="3">
    <source>
        <dbReference type="ARBA" id="ARBA00022553"/>
    </source>
</evidence>
<dbReference type="GO" id="GO:0072330">
    <property type="term" value="P:monocarboxylic acid biosynthetic process"/>
    <property type="evidence" value="ECO:0007669"/>
    <property type="project" value="UniProtKB-ARBA"/>
</dbReference>
<keyword evidence="9" id="KW-1185">Reference proteome</keyword>
<dbReference type="InterPro" id="IPR042099">
    <property type="entry name" value="ANL_N_sf"/>
</dbReference>
<dbReference type="FunFam" id="1.10.1200.10:FF:000016">
    <property type="entry name" value="Non-ribosomal peptide synthase"/>
    <property type="match status" value="1"/>
</dbReference>
<evidence type="ECO:0000313" key="8">
    <source>
        <dbReference type="EMBL" id="PRP91642.1"/>
    </source>
</evidence>
<dbReference type="Gene3D" id="3.40.50.12780">
    <property type="entry name" value="N-terminal domain of ligase-like"/>
    <property type="match status" value="1"/>
</dbReference>
<dbReference type="GO" id="GO:0031177">
    <property type="term" value="F:phosphopantetheine binding"/>
    <property type="evidence" value="ECO:0007669"/>
    <property type="project" value="InterPro"/>
</dbReference>
<dbReference type="Pfam" id="PF00501">
    <property type="entry name" value="AMP-binding"/>
    <property type="match status" value="1"/>
</dbReference>
<dbReference type="PROSITE" id="PS00012">
    <property type="entry name" value="PHOSPHOPANTETHEINE"/>
    <property type="match status" value="1"/>
</dbReference>
<dbReference type="GO" id="GO:0044550">
    <property type="term" value="P:secondary metabolite biosynthetic process"/>
    <property type="evidence" value="ECO:0007669"/>
    <property type="project" value="TreeGrafter"/>
</dbReference>
<dbReference type="SMART" id="SM00823">
    <property type="entry name" value="PKS_PP"/>
    <property type="match status" value="2"/>
</dbReference>
<evidence type="ECO:0000256" key="5">
    <source>
        <dbReference type="SAM" id="MobiDB-lite"/>
    </source>
</evidence>
<dbReference type="PROSITE" id="PS52004">
    <property type="entry name" value="KS3_2"/>
    <property type="match status" value="1"/>
</dbReference>
<dbReference type="InterPro" id="IPR036291">
    <property type="entry name" value="NAD(P)-bd_dom_sf"/>
</dbReference>
<dbReference type="InterPro" id="IPR036736">
    <property type="entry name" value="ACP-like_sf"/>
</dbReference>
<evidence type="ECO:0000256" key="1">
    <source>
        <dbReference type="ARBA" id="ARBA00001957"/>
    </source>
</evidence>
<dbReference type="InterPro" id="IPR045851">
    <property type="entry name" value="AMP-bd_C_sf"/>
</dbReference>
<name>A0A2S9XFK7_9BACT</name>
<dbReference type="InterPro" id="IPR000873">
    <property type="entry name" value="AMP-dep_synth/lig_dom"/>
</dbReference>
<dbReference type="CDD" id="cd19531">
    <property type="entry name" value="LCL_NRPS-like"/>
    <property type="match status" value="1"/>
</dbReference>
<keyword evidence="2" id="KW-0596">Phosphopantetheine</keyword>
<dbReference type="Pfam" id="PF00109">
    <property type="entry name" value="ketoacyl-synt"/>
    <property type="match status" value="1"/>
</dbReference>
<proteinExistence type="predicted"/>
<dbReference type="InterPro" id="IPR009081">
    <property type="entry name" value="PP-bd_ACP"/>
</dbReference>
<dbReference type="Pfam" id="PF22621">
    <property type="entry name" value="CurL-like_PKS_C"/>
    <property type="match status" value="1"/>
</dbReference>
<dbReference type="SUPFAM" id="SSF51735">
    <property type="entry name" value="NAD(P)-binding Rossmann-fold domains"/>
    <property type="match status" value="2"/>
</dbReference>
<comment type="caution">
    <text evidence="8">The sequence shown here is derived from an EMBL/GenBank/DDBJ whole genome shotgun (WGS) entry which is preliminary data.</text>
</comment>
<dbReference type="InterPro" id="IPR006162">
    <property type="entry name" value="Ppantetheine_attach_site"/>
</dbReference>
<dbReference type="InterPro" id="IPR001242">
    <property type="entry name" value="Condensation_dom"/>
</dbReference>
<dbReference type="Gene3D" id="3.30.300.30">
    <property type="match status" value="1"/>
</dbReference>
<dbReference type="GO" id="GO:0043041">
    <property type="term" value="P:amino acid activation for nonribosomal peptide biosynthetic process"/>
    <property type="evidence" value="ECO:0007669"/>
    <property type="project" value="TreeGrafter"/>
</dbReference>
<dbReference type="Pfam" id="PF00668">
    <property type="entry name" value="Condensation"/>
    <property type="match status" value="2"/>
</dbReference>